<dbReference type="InterPro" id="IPR024934">
    <property type="entry name" value="Rubredoxin-like_dom"/>
</dbReference>
<dbReference type="GO" id="GO:0010181">
    <property type="term" value="F:FMN binding"/>
    <property type="evidence" value="ECO:0007669"/>
    <property type="project" value="InterPro"/>
</dbReference>
<sequence length="218" mass="24234">MPEAMDSNALYNITYGLYVVGCYSDDKPAGCIVNTCFQVTSENPTLAICLNKKNYTLDCIKKNPKFCISIISEDTDPMIISSFGFRSSRDADKYADFGYVDLDGAPAVKGNFCGRLVLDATDFIDCGTHVIVISKLKDTQDGSGAPMTYEYYHKVIKGSAPKNAPTYRSEQESTTVTKKDVRRFKCDICGYEVESETNLPDDFVCPICGFDRSHFKEI</sequence>
<gene>
    <name evidence="3" type="ORF">E7746_12540</name>
</gene>
<accession>A0A4P7VQR1</accession>
<dbReference type="SUPFAM" id="SSF50475">
    <property type="entry name" value="FMN-binding split barrel"/>
    <property type="match status" value="1"/>
</dbReference>
<evidence type="ECO:0000256" key="1">
    <source>
        <dbReference type="ARBA" id="ARBA00023002"/>
    </source>
</evidence>
<protein>
    <recommendedName>
        <fullName evidence="2">Rubredoxin-like domain-containing protein</fullName>
    </recommendedName>
</protein>
<dbReference type="InterPro" id="IPR050268">
    <property type="entry name" value="NADH-dep_flavin_reductase"/>
</dbReference>
<dbReference type="PANTHER" id="PTHR30466:SF1">
    <property type="entry name" value="FMN REDUCTASE (NADH) RUTF"/>
    <property type="match status" value="1"/>
</dbReference>
<dbReference type="Gene3D" id="2.20.28.10">
    <property type="match status" value="1"/>
</dbReference>
<dbReference type="SUPFAM" id="SSF57802">
    <property type="entry name" value="Rubredoxin-like"/>
    <property type="match status" value="1"/>
</dbReference>
<dbReference type="Proteomes" id="UP000297031">
    <property type="component" value="Chromosome"/>
</dbReference>
<keyword evidence="4" id="KW-1185">Reference proteome</keyword>
<name>A0A4P7VQR1_9BACT</name>
<dbReference type="EMBL" id="CP039393">
    <property type="protein sequence ID" value="QCD36647.1"/>
    <property type="molecule type" value="Genomic_DNA"/>
</dbReference>
<reference evidence="3 4" key="1">
    <citation type="submission" date="2019-02" db="EMBL/GenBank/DDBJ databases">
        <title>Isolation and identification of novel species under the genus Muribaculum.</title>
        <authorList>
            <person name="Miyake S."/>
            <person name="Ding Y."/>
            <person name="Low A."/>
            <person name="Soh M."/>
            <person name="Seedorf H."/>
        </authorList>
    </citation>
    <scope>NUCLEOTIDE SEQUENCE [LARGE SCALE GENOMIC DNA]</scope>
    <source>
        <strain evidence="3 4">TLL-A4</strain>
    </source>
</reference>
<feature type="domain" description="Rubredoxin-like" evidence="2">
    <location>
        <begin position="181"/>
        <end position="218"/>
    </location>
</feature>
<dbReference type="Pfam" id="PF21349">
    <property type="entry name" value="RUBY_RBDX"/>
    <property type="match status" value="1"/>
</dbReference>
<dbReference type="OrthoDB" id="9794638at2"/>
<evidence type="ECO:0000259" key="2">
    <source>
        <dbReference type="PROSITE" id="PS50903"/>
    </source>
</evidence>
<dbReference type="InterPro" id="IPR012349">
    <property type="entry name" value="Split_barrel_FMN-bd"/>
</dbReference>
<dbReference type="GO" id="GO:0042602">
    <property type="term" value="F:riboflavin reductase (NADPH) activity"/>
    <property type="evidence" value="ECO:0007669"/>
    <property type="project" value="TreeGrafter"/>
</dbReference>
<dbReference type="InterPro" id="IPR002563">
    <property type="entry name" value="Flavin_Rdtase-like_dom"/>
</dbReference>
<dbReference type="AlphaFoldDB" id="A0A4P7VQR1"/>
<dbReference type="InterPro" id="IPR048574">
    <property type="entry name" value="RUBY_RBDX"/>
</dbReference>
<dbReference type="KEGG" id="mgod:E7746_12540"/>
<dbReference type="Gene3D" id="2.30.110.10">
    <property type="entry name" value="Electron Transport, Fmn-binding Protein, Chain A"/>
    <property type="match status" value="1"/>
</dbReference>
<organism evidence="3 4">
    <name type="scientific">Muribaculum gordoncarteri</name>
    <dbReference type="NCBI Taxonomy" id="2530390"/>
    <lineage>
        <taxon>Bacteria</taxon>
        <taxon>Pseudomonadati</taxon>
        <taxon>Bacteroidota</taxon>
        <taxon>Bacteroidia</taxon>
        <taxon>Bacteroidales</taxon>
        <taxon>Muribaculaceae</taxon>
        <taxon>Muribaculum</taxon>
    </lineage>
</organism>
<dbReference type="SMART" id="SM00903">
    <property type="entry name" value="Flavin_Reduct"/>
    <property type="match status" value="1"/>
</dbReference>
<dbReference type="PROSITE" id="PS50903">
    <property type="entry name" value="RUBREDOXIN_LIKE"/>
    <property type="match status" value="1"/>
</dbReference>
<dbReference type="GO" id="GO:0005506">
    <property type="term" value="F:iron ion binding"/>
    <property type="evidence" value="ECO:0007669"/>
    <property type="project" value="InterPro"/>
</dbReference>
<dbReference type="RefSeq" id="WP_123394896.1">
    <property type="nucleotide sequence ID" value="NZ_CANQMU010000002.1"/>
</dbReference>
<keyword evidence="1" id="KW-0560">Oxidoreductase</keyword>
<dbReference type="Pfam" id="PF01613">
    <property type="entry name" value="Flavin_Reduct"/>
    <property type="match status" value="1"/>
</dbReference>
<dbReference type="PANTHER" id="PTHR30466">
    <property type="entry name" value="FLAVIN REDUCTASE"/>
    <property type="match status" value="1"/>
</dbReference>
<dbReference type="CDD" id="cd00350">
    <property type="entry name" value="rubredoxin_like"/>
    <property type="match status" value="1"/>
</dbReference>
<evidence type="ECO:0000313" key="4">
    <source>
        <dbReference type="Proteomes" id="UP000297031"/>
    </source>
</evidence>
<proteinExistence type="predicted"/>
<evidence type="ECO:0000313" key="3">
    <source>
        <dbReference type="EMBL" id="QCD36647.1"/>
    </source>
</evidence>